<keyword evidence="4" id="KW-1185">Reference proteome</keyword>
<feature type="region of interest" description="Disordered" evidence="1">
    <location>
        <begin position="90"/>
        <end position="111"/>
    </location>
</feature>
<sequence>MVTLLAAMLCLSGSHLVLCAARADRERPRARLYPLQPEEPPMRFVGEDGDDEVPFSALSSERRRAIGRSGLRHSEQLKEAWRSGLPRLTQKRRRAHTRLQGKRATAVRDDERSEEDPFNDWFFNGRHAGEAKRPAVVAVKRVQAERHEQCNDDLDCRNSPNQVCVKRARENSGRCQCPYHQPLEVTVNGAVRCTAGSWFLNHEPARKFRELCKENLLRDFMIQHRREKAEDLLKSIIHGPNETAISFVEDVFRLSAHADPQATDEKDVRAVMRGVKRGIFGGLIRNPPTRVDAFVAEATNNERMLGARSDHCHLLSTAPVIIPAFTRRRPVL</sequence>
<accession>A0A9J6FBC4</accession>
<proteinExistence type="predicted"/>
<feature type="chain" id="PRO_5039913926" evidence="2">
    <location>
        <begin position="20"/>
        <end position="332"/>
    </location>
</feature>
<reference evidence="3 4" key="1">
    <citation type="journal article" date="2020" name="Cell">
        <title>Large-Scale Comparative Analyses of Tick Genomes Elucidate Their Genetic Diversity and Vector Capacities.</title>
        <authorList>
            <consortium name="Tick Genome and Microbiome Consortium (TIGMIC)"/>
            <person name="Jia N."/>
            <person name="Wang J."/>
            <person name="Shi W."/>
            <person name="Du L."/>
            <person name="Sun Y."/>
            <person name="Zhan W."/>
            <person name="Jiang J.F."/>
            <person name="Wang Q."/>
            <person name="Zhang B."/>
            <person name="Ji P."/>
            <person name="Bell-Sakyi L."/>
            <person name="Cui X.M."/>
            <person name="Yuan T.T."/>
            <person name="Jiang B.G."/>
            <person name="Yang W.F."/>
            <person name="Lam T.T."/>
            <person name="Chang Q.C."/>
            <person name="Ding S.J."/>
            <person name="Wang X.J."/>
            <person name="Zhu J.G."/>
            <person name="Ruan X.D."/>
            <person name="Zhao L."/>
            <person name="Wei J.T."/>
            <person name="Ye R.Z."/>
            <person name="Que T.C."/>
            <person name="Du C.H."/>
            <person name="Zhou Y.H."/>
            <person name="Cheng J.X."/>
            <person name="Dai P.F."/>
            <person name="Guo W.B."/>
            <person name="Han X.H."/>
            <person name="Huang E.J."/>
            <person name="Li L.F."/>
            <person name="Wei W."/>
            <person name="Gao Y.C."/>
            <person name="Liu J.Z."/>
            <person name="Shao H.Z."/>
            <person name="Wang X."/>
            <person name="Wang C.C."/>
            <person name="Yang T.C."/>
            <person name="Huo Q.B."/>
            <person name="Li W."/>
            <person name="Chen H.Y."/>
            <person name="Chen S.E."/>
            <person name="Zhou L.G."/>
            <person name="Ni X.B."/>
            <person name="Tian J.H."/>
            <person name="Sheng Y."/>
            <person name="Liu T."/>
            <person name="Pan Y.S."/>
            <person name="Xia L.Y."/>
            <person name="Li J."/>
            <person name="Zhao F."/>
            <person name="Cao W.C."/>
        </authorList>
    </citation>
    <scope>NUCLEOTIDE SEQUENCE [LARGE SCALE GENOMIC DNA]</scope>
    <source>
        <strain evidence="3">HaeL-2018</strain>
    </source>
</reference>
<gene>
    <name evidence="3" type="ORF">HPB48_021589</name>
</gene>
<organism evidence="3 4">
    <name type="scientific">Haemaphysalis longicornis</name>
    <name type="common">Bush tick</name>
    <dbReference type="NCBI Taxonomy" id="44386"/>
    <lineage>
        <taxon>Eukaryota</taxon>
        <taxon>Metazoa</taxon>
        <taxon>Ecdysozoa</taxon>
        <taxon>Arthropoda</taxon>
        <taxon>Chelicerata</taxon>
        <taxon>Arachnida</taxon>
        <taxon>Acari</taxon>
        <taxon>Parasitiformes</taxon>
        <taxon>Ixodida</taxon>
        <taxon>Ixodoidea</taxon>
        <taxon>Ixodidae</taxon>
        <taxon>Haemaphysalinae</taxon>
        <taxon>Haemaphysalis</taxon>
    </lineage>
</organism>
<evidence type="ECO:0000313" key="4">
    <source>
        <dbReference type="Proteomes" id="UP000821853"/>
    </source>
</evidence>
<evidence type="ECO:0000256" key="2">
    <source>
        <dbReference type="SAM" id="SignalP"/>
    </source>
</evidence>
<protein>
    <submittedName>
        <fullName evidence="3">Uncharacterized protein</fullName>
    </submittedName>
</protein>
<feature type="compositionally biased region" description="Basic residues" evidence="1">
    <location>
        <begin position="90"/>
        <end position="101"/>
    </location>
</feature>
<keyword evidence="2" id="KW-0732">Signal</keyword>
<feature type="signal peptide" evidence="2">
    <location>
        <begin position="1"/>
        <end position="19"/>
    </location>
</feature>
<dbReference type="EMBL" id="JABSTR010000001">
    <property type="protein sequence ID" value="KAH9360322.1"/>
    <property type="molecule type" value="Genomic_DNA"/>
</dbReference>
<dbReference type="OrthoDB" id="10037266at2759"/>
<dbReference type="VEuPathDB" id="VectorBase:HLOH_055304"/>
<dbReference type="Proteomes" id="UP000821853">
    <property type="component" value="Chromosome 1"/>
</dbReference>
<dbReference type="AlphaFoldDB" id="A0A9J6FBC4"/>
<name>A0A9J6FBC4_HAELO</name>
<evidence type="ECO:0000313" key="3">
    <source>
        <dbReference type="EMBL" id="KAH9360322.1"/>
    </source>
</evidence>
<evidence type="ECO:0000256" key="1">
    <source>
        <dbReference type="SAM" id="MobiDB-lite"/>
    </source>
</evidence>
<comment type="caution">
    <text evidence="3">The sequence shown here is derived from an EMBL/GenBank/DDBJ whole genome shotgun (WGS) entry which is preliminary data.</text>
</comment>